<dbReference type="Proteomes" id="UP000789920">
    <property type="component" value="Unassembled WGS sequence"/>
</dbReference>
<accession>A0ACA9SUB7</accession>
<protein>
    <submittedName>
        <fullName evidence="1">24279_t:CDS:1</fullName>
    </submittedName>
</protein>
<sequence length="100" mass="11382">TKECPEERSEGHPEECSEECPEEHPEEHPEERSEERPDKSRPNESSSQYFKKGKSNAICGICNTTLTYNDRTTLNLLKHLKRHKAKVSELRESSVEGGVG</sequence>
<keyword evidence="2" id="KW-1185">Reference proteome</keyword>
<feature type="non-terminal residue" evidence="1">
    <location>
        <position position="100"/>
    </location>
</feature>
<reference evidence="1" key="1">
    <citation type="submission" date="2021-06" db="EMBL/GenBank/DDBJ databases">
        <authorList>
            <person name="Kallberg Y."/>
            <person name="Tangrot J."/>
            <person name="Rosling A."/>
        </authorList>
    </citation>
    <scope>NUCLEOTIDE SEQUENCE</scope>
    <source>
        <strain evidence="1">MA461A</strain>
    </source>
</reference>
<evidence type="ECO:0000313" key="2">
    <source>
        <dbReference type="Proteomes" id="UP000789920"/>
    </source>
</evidence>
<proteinExistence type="predicted"/>
<name>A0ACA9SUB7_9GLOM</name>
<comment type="caution">
    <text evidence="1">The sequence shown here is derived from an EMBL/GenBank/DDBJ whole genome shotgun (WGS) entry which is preliminary data.</text>
</comment>
<organism evidence="1 2">
    <name type="scientific">Racocetra persica</name>
    <dbReference type="NCBI Taxonomy" id="160502"/>
    <lineage>
        <taxon>Eukaryota</taxon>
        <taxon>Fungi</taxon>
        <taxon>Fungi incertae sedis</taxon>
        <taxon>Mucoromycota</taxon>
        <taxon>Glomeromycotina</taxon>
        <taxon>Glomeromycetes</taxon>
        <taxon>Diversisporales</taxon>
        <taxon>Gigasporaceae</taxon>
        <taxon>Racocetra</taxon>
    </lineage>
</organism>
<evidence type="ECO:0000313" key="1">
    <source>
        <dbReference type="EMBL" id="CAG8847882.1"/>
    </source>
</evidence>
<dbReference type="EMBL" id="CAJVQC010158138">
    <property type="protein sequence ID" value="CAG8847882.1"/>
    <property type="molecule type" value="Genomic_DNA"/>
</dbReference>
<feature type="non-terminal residue" evidence="1">
    <location>
        <position position="1"/>
    </location>
</feature>
<gene>
    <name evidence="1" type="ORF">RPERSI_LOCUS34851</name>
</gene>